<dbReference type="EMBL" id="PZKE01000068">
    <property type="protein sequence ID" value="PTE12548.1"/>
    <property type="molecule type" value="Genomic_DNA"/>
</dbReference>
<comment type="subcellular location">
    <subcellularLocation>
        <location evidence="1 7">Cell inner membrane</location>
        <topology evidence="1 7">Multi-pass membrane protein</topology>
    </subcellularLocation>
</comment>
<keyword evidence="4 8" id="KW-0812">Transmembrane</keyword>
<feature type="domain" description="TRAP C4-dicarboxylate transport system permease DctM subunit" evidence="9">
    <location>
        <begin position="4"/>
        <end position="226"/>
    </location>
</feature>
<feature type="transmembrane region" description="Helical" evidence="8">
    <location>
        <begin position="109"/>
        <end position="134"/>
    </location>
</feature>
<comment type="function">
    <text evidence="7">Part of the tripartite ATP-independent periplasmic (TRAP) transport system.</text>
</comment>
<protein>
    <submittedName>
        <fullName evidence="10">C4-dicarboxylate ABC transporter permease</fullName>
    </submittedName>
</protein>
<evidence type="ECO:0000256" key="7">
    <source>
        <dbReference type="RuleBase" id="RU369079"/>
    </source>
</evidence>
<feature type="transmembrane region" description="Helical" evidence="8">
    <location>
        <begin position="196"/>
        <end position="222"/>
    </location>
</feature>
<evidence type="ECO:0000313" key="11">
    <source>
        <dbReference type="Proteomes" id="UP000241362"/>
    </source>
</evidence>
<dbReference type="RefSeq" id="WP_146161998.1">
    <property type="nucleotide sequence ID" value="NZ_PZKE01000068.1"/>
</dbReference>
<keyword evidence="2" id="KW-1003">Cell membrane</keyword>
<keyword evidence="3 7" id="KW-0997">Cell inner membrane</keyword>
<feature type="non-terminal residue" evidence="10">
    <location>
        <position position="226"/>
    </location>
</feature>
<evidence type="ECO:0000256" key="2">
    <source>
        <dbReference type="ARBA" id="ARBA00022475"/>
    </source>
</evidence>
<evidence type="ECO:0000256" key="3">
    <source>
        <dbReference type="ARBA" id="ARBA00022519"/>
    </source>
</evidence>
<dbReference type="PANTHER" id="PTHR33362">
    <property type="entry name" value="SIALIC ACID TRAP TRANSPORTER PERMEASE PROTEIN SIAT-RELATED"/>
    <property type="match status" value="1"/>
</dbReference>
<proteinExistence type="predicted"/>
<organism evidence="10 11">
    <name type="scientific">Fuscovulum blasticum DSM 2131</name>
    <dbReference type="NCBI Taxonomy" id="1188250"/>
    <lineage>
        <taxon>Bacteria</taxon>
        <taxon>Pseudomonadati</taxon>
        <taxon>Pseudomonadota</taxon>
        <taxon>Alphaproteobacteria</taxon>
        <taxon>Rhodobacterales</taxon>
        <taxon>Paracoccaceae</taxon>
        <taxon>Pseudogemmobacter</taxon>
    </lineage>
</organism>
<feature type="transmembrane region" description="Helical" evidence="8">
    <location>
        <begin position="54"/>
        <end position="75"/>
    </location>
</feature>
<gene>
    <name evidence="10" type="ORF">C5F44_17715</name>
</gene>
<keyword evidence="11" id="KW-1185">Reference proteome</keyword>
<comment type="caution">
    <text evidence="10">The sequence shown here is derived from an EMBL/GenBank/DDBJ whole genome shotgun (WGS) entry which is preliminary data.</text>
</comment>
<dbReference type="PANTHER" id="PTHR33362:SF3">
    <property type="entry name" value="SIALIC ACID TRAP TRANSPORTER PERMEASE PROTEIN SIAT"/>
    <property type="match status" value="1"/>
</dbReference>
<dbReference type="Pfam" id="PF06808">
    <property type="entry name" value="DctM"/>
    <property type="match status" value="1"/>
</dbReference>
<feature type="non-terminal residue" evidence="10">
    <location>
        <position position="1"/>
    </location>
</feature>
<dbReference type="AlphaFoldDB" id="A0A2T4J3Y6"/>
<accession>A0A2T4J3Y6</accession>
<name>A0A2T4J3Y6_FUSBL</name>
<sequence>GSLSGLSVGKLFLAGAIPGLLMGFAMMVTTYFIARKKNFPREAWQGMRELFTSFTGAIWAIAMTGLIVGGLLIGVTTPTETAVVACLYAALVGLFIYRELPVARIPRIIIDSAISSAGILVLVGTANVFGWILVSERIPQMLADTVLSITTNKFLVILLINLLLLFVGMFMETIAALIILFVPLQALAMAVGIDPIHFACFAVLNLMIGLTTPPVGVCLFVASNIA</sequence>
<evidence type="ECO:0000256" key="8">
    <source>
        <dbReference type="SAM" id="Phobius"/>
    </source>
</evidence>
<keyword evidence="7" id="KW-0813">Transport</keyword>
<evidence type="ECO:0000259" key="9">
    <source>
        <dbReference type="Pfam" id="PF06808"/>
    </source>
</evidence>
<feature type="transmembrane region" description="Helical" evidence="8">
    <location>
        <begin position="154"/>
        <end position="184"/>
    </location>
</feature>
<feature type="transmembrane region" description="Helical" evidence="8">
    <location>
        <begin position="12"/>
        <end position="34"/>
    </location>
</feature>
<evidence type="ECO:0000256" key="6">
    <source>
        <dbReference type="ARBA" id="ARBA00023136"/>
    </source>
</evidence>
<evidence type="ECO:0000256" key="1">
    <source>
        <dbReference type="ARBA" id="ARBA00004429"/>
    </source>
</evidence>
<dbReference type="InterPro" id="IPR010656">
    <property type="entry name" value="DctM"/>
</dbReference>
<feature type="transmembrane region" description="Helical" evidence="8">
    <location>
        <begin position="81"/>
        <end position="97"/>
    </location>
</feature>
<dbReference type="GO" id="GO:0005886">
    <property type="term" value="C:plasma membrane"/>
    <property type="evidence" value="ECO:0007669"/>
    <property type="project" value="UniProtKB-SubCell"/>
</dbReference>
<evidence type="ECO:0000313" key="10">
    <source>
        <dbReference type="EMBL" id="PTE12548.1"/>
    </source>
</evidence>
<dbReference type="InterPro" id="IPR004681">
    <property type="entry name" value="TRAP_DctM"/>
</dbReference>
<dbReference type="Proteomes" id="UP000241362">
    <property type="component" value="Unassembled WGS sequence"/>
</dbReference>
<reference evidence="10 11" key="1">
    <citation type="submission" date="2018-03" db="EMBL/GenBank/DDBJ databases">
        <title>Rhodobacter blasticus.</title>
        <authorList>
            <person name="Meyer T.E."/>
            <person name="Miller S."/>
            <person name="Lodha T."/>
            <person name="Gandham S."/>
            <person name="Chintalapati S."/>
            <person name="Chintalapati V.R."/>
        </authorList>
    </citation>
    <scope>NUCLEOTIDE SEQUENCE [LARGE SCALE GENOMIC DNA]</scope>
    <source>
        <strain evidence="10 11">DSM 2131</strain>
    </source>
</reference>
<evidence type="ECO:0000256" key="4">
    <source>
        <dbReference type="ARBA" id="ARBA00022692"/>
    </source>
</evidence>
<keyword evidence="6 8" id="KW-0472">Membrane</keyword>
<keyword evidence="5 8" id="KW-1133">Transmembrane helix</keyword>
<dbReference type="GO" id="GO:0022857">
    <property type="term" value="F:transmembrane transporter activity"/>
    <property type="evidence" value="ECO:0007669"/>
    <property type="project" value="UniProtKB-UniRule"/>
</dbReference>
<evidence type="ECO:0000256" key="5">
    <source>
        <dbReference type="ARBA" id="ARBA00022989"/>
    </source>
</evidence>